<dbReference type="GO" id="GO:0005886">
    <property type="term" value="C:plasma membrane"/>
    <property type="evidence" value="ECO:0007669"/>
    <property type="project" value="TreeGrafter"/>
</dbReference>
<proteinExistence type="predicted"/>
<dbReference type="PANTHER" id="PTHR12011:SF470">
    <property type="entry name" value="ADHESION G PROTEIN-COUPLED RECEPTOR L2-LIKE"/>
    <property type="match status" value="1"/>
</dbReference>
<evidence type="ECO:0000313" key="7">
    <source>
        <dbReference type="Proteomes" id="UP000682733"/>
    </source>
</evidence>
<evidence type="ECO:0000256" key="5">
    <source>
        <dbReference type="SAM" id="Phobius"/>
    </source>
</evidence>
<dbReference type="GO" id="GO:0004930">
    <property type="term" value="F:G protein-coupled receptor activity"/>
    <property type="evidence" value="ECO:0007669"/>
    <property type="project" value="InterPro"/>
</dbReference>
<dbReference type="Proteomes" id="UP000682733">
    <property type="component" value="Unassembled WGS sequence"/>
</dbReference>
<evidence type="ECO:0000256" key="3">
    <source>
        <dbReference type="ARBA" id="ARBA00022989"/>
    </source>
</evidence>
<name>A0A8S2V2J8_9BILA</name>
<dbReference type="Pfam" id="PF00002">
    <property type="entry name" value="7tm_2"/>
    <property type="match status" value="1"/>
</dbReference>
<dbReference type="Gene3D" id="1.20.1070.10">
    <property type="entry name" value="Rhodopsin 7-helix transmembrane proteins"/>
    <property type="match status" value="1"/>
</dbReference>
<reference evidence="6" key="1">
    <citation type="submission" date="2021-02" db="EMBL/GenBank/DDBJ databases">
        <authorList>
            <person name="Nowell W R."/>
        </authorList>
    </citation>
    <scope>NUCLEOTIDE SEQUENCE</scope>
</reference>
<feature type="transmembrane region" description="Helical" evidence="5">
    <location>
        <begin position="57"/>
        <end position="80"/>
    </location>
</feature>
<keyword evidence="4 5" id="KW-0472">Membrane</keyword>
<sequence>MVMIFSAKQQHESAYTKNEKANKAIVTYTGGIWTQLFLITLSWTFAILSFTHHDQPIIKLLHCFFTSLQGIFLFLSFFLFNDDVRRHYREKRRQKRRIQLTEIPYRAQSVVSSIGEGNSMPEDNEYKIVPIVNVESNEFNHNETKKIKINSIESLSTTPVAIPTTFFQQLLIKKRSEQHQQQKSRENYQEMKTLISGRKRYSKIDHETEQLNSLLIEKDINKDDDSYPKKNSQLSLLSSISRSRRYSNVNIVREKMMNDDEDLKENTRQEFRVTVV</sequence>
<dbReference type="GO" id="GO:0007189">
    <property type="term" value="P:adenylate cyclase-activating G protein-coupled receptor signaling pathway"/>
    <property type="evidence" value="ECO:0007669"/>
    <property type="project" value="TreeGrafter"/>
</dbReference>
<organism evidence="6 7">
    <name type="scientific">Didymodactylos carnosus</name>
    <dbReference type="NCBI Taxonomy" id="1234261"/>
    <lineage>
        <taxon>Eukaryota</taxon>
        <taxon>Metazoa</taxon>
        <taxon>Spiralia</taxon>
        <taxon>Gnathifera</taxon>
        <taxon>Rotifera</taxon>
        <taxon>Eurotatoria</taxon>
        <taxon>Bdelloidea</taxon>
        <taxon>Philodinida</taxon>
        <taxon>Philodinidae</taxon>
        <taxon>Didymodactylos</taxon>
    </lineage>
</organism>
<dbReference type="PANTHER" id="PTHR12011">
    <property type="entry name" value="ADHESION G-PROTEIN COUPLED RECEPTOR"/>
    <property type="match status" value="1"/>
</dbReference>
<comment type="caution">
    <text evidence="6">The sequence shown here is derived from an EMBL/GenBank/DDBJ whole genome shotgun (WGS) entry which is preliminary data.</text>
</comment>
<feature type="transmembrane region" description="Helical" evidence="5">
    <location>
        <begin position="25"/>
        <end position="51"/>
    </location>
</feature>
<evidence type="ECO:0000256" key="2">
    <source>
        <dbReference type="ARBA" id="ARBA00022692"/>
    </source>
</evidence>
<evidence type="ECO:0000256" key="1">
    <source>
        <dbReference type="ARBA" id="ARBA00004141"/>
    </source>
</evidence>
<evidence type="ECO:0000256" key="4">
    <source>
        <dbReference type="ARBA" id="ARBA00023136"/>
    </source>
</evidence>
<protein>
    <submittedName>
        <fullName evidence="6">Uncharacterized protein</fullName>
    </submittedName>
</protein>
<dbReference type="AlphaFoldDB" id="A0A8S2V2J8"/>
<keyword evidence="3 5" id="KW-1133">Transmembrane helix</keyword>
<gene>
    <name evidence="6" type="ORF">TMI583_LOCUS42324</name>
</gene>
<evidence type="ECO:0000313" key="6">
    <source>
        <dbReference type="EMBL" id="CAF4376577.1"/>
    </source>
</evidence>
<comment type="subcellular location">
    <subcellularLocation>
        <location evidence="1">Membrane</location>
        <topology evidence="1">Multi-pass membrane protein</topology>
    </subcellularLocation>
</comment>
<dbReference type="EMBL" id="CAJOBA010068255">
    <property type="protein sequence ID" value="CAF4376577.1"/>
    <property type="molecule type" value="Genomic_DNA"/>
</dbReference>
<keyword evidence="2 5" id="KW-0812">Transmembrane</keyword>
<accession>A0A8S2V2J8</accession>
<dbReference type="InterPro" id="IPR000832">
    <property type="entry name" value="GPCR_2_secretin-like"/>
</dbReference>